<dbReference type="AlphaFoldDB" id="A0A1N6GQB7"/>
<keyword evidence="6" id="KW-1278">Translocase</keyword>
<dbReference type="PANTHER" id="PTHR30258">
    <property type="entry name" value="TYPE II SECRETION SYSTEM PROTEIN GSPE-RELATED"/>
    <property type="match status" value="1"/>
</dbReference>
<dbReference type="Gene3D" id="3.30.300.160">
    <property type="entry name" value="Type II secretion system, protein E, N-terminal domain"/>
    <property type="match status" value="1"/>
</dbReference>
<evidence type="ECO:0000313" key="11">
    <source>
        <dbReference type="Proteomes" id="UP000185151"/>
    </source>
</evidence>
<dbReference type="InterPro" id="IPR013369">
    <property type="entry name" value="T2SS_GspE"/>
</dbReference>
<dbReference type="InterPro" id="IPR037257">
    <property type="entry name" value="T2SS_E_N_sf"/>
</dbReference>
<keyword evidence="5 8" id="KW-0653">Protein transport</keyword>
<dbReference type="GO" id="GO:0015627">
    <property type="term" value="C:type II protein secretion system complex"/>
    <property type="evidence" value="ECO:0007669"/>
    <property type="project" value="UniProtKB-UniRule"/>
</dbReference>
<dbReference type="PROSITE" id="PS00662">
    <property type="entry name" value="T2SP_E"/>
    <property type="match status" value="1"/>
</dbReference>
<evidence type="ECO:0000259" key="9">
    <source>
        <dbReference type="PROSITE" id="PS00662"/>
    </source>
</evidence>
<dbReference type="GO" id="GO:0015628">
    <property type="term" value="P:protein secretion by the type II secretion system"/>
    <property type="evidence" value="ECO:0007669"/>
    <property type="project" value="UniProtKB-UniRule"/>
</dbReference>
<dbReference type="NCBIfam" id="TIGR02533">
    <property type="entry name" value="type_II_gspE"/>
    <property type="match status" value="1"/>
</dbReference>
<dbReference type="GO" id="GO:0005524">
    <property type="term" value="F:ATP binding"/>
    <property type="evidence" value="ECO:0007669"/>
    <property type="project" value="UniProtKB-UniRule"/>
</dbReference>
<dbReference type="SMART" id="SM00382">
    <property type="entry name" value="AAA"/>
    <property type="match status" value="1"/>
</dbReference>
<dbReference type="CDD" id="cd01129">
    <property type="entry name" value="PulE-GspE-like"/>
    <property type="match status" value="1"/>
</dbReference>
<evidence type="ECO:0000256" key="3">
    <source>
        <dbReference type="ARBA" id="ARBA00022741"/>
    </source>
</evidence>
<dbReference type="FunFam" id="3.30.450.90:FF:000001">
    <property type="entry name" value="Type II secretion system ATPase GspE"/>
    <property type="match status" value="1"/>
</dbReference>
<dbReference type="Pfam" id="PF00437">
    <property type="entry name" value="T2SSE"/>
    <property type="match status" value="1"/>
</dbReference>
<comment type="catalytic activity">
    <reaction evidence="7">
        <text>ATP + H2O + cellular proteinSide 1 = ADP + phosphate + cellular proteinSide 2.</text>
        <dbReference type="EC" id="7.4.2.8"/>
    </reaction>
</comment>
<evidence type="ECO:0000256" key="8">
    <source>
        <dbReference type="RuleBase" id="RU366070"/>
    </source>
</evidence>
<dbReference type="OrthoDB" id="5790493at2"/>
<evidence type="ECO:0000313" key="10">
    <source>
        <dbReference type="EMBL" id="SIO09741.1"/>
    </source>
</evidence>
<name>A0A1N6GQB7_9BURK</name>
<comment type="subcellular location">
    <subcellularLocation>
        <location evidence="8">Cell inner membrane</location>
    </subcellularLocation>
</comment>
<dbReference type="EMBL" id="FSRU01000001">
    <property type="protein sequence ID" value="SIO09741.1"/>
    <property type="molecule type" value="Genomic_DNA"/>
</dbReference>
<dbReference type="RefSeq" id="WP_074294415.1">
    <property type="nucleotide sequence ID" value="NZ_FSRU01000001.1"/>
</dbReference>
<sequence length="545" mass="58690">MSTLSTLPSGLASSAVARADAAAVPSAAVPFVAADVAVAEHASHTEHTERIAPSAVAARLVPYGFARAGQILVAHQHADGLEVWISERTSDAALAEVARNFGALSVVRLPADELALAINQAYARQDGSAAQVVGEVEGEVDLSRLMQEIPEVEDLLESEDDAPIIRMINALLTQAAREQASDIHIEPFENASVVRFRVDGTLRDVVRPKKALHGALISRIKIMAQLDIAEKRLPQDGRITLRVGGRPVDVRVSTLPTGHGERAVLRLLEKDASRLNLAALGMAADTLVKFDKLIGRPHGIVLVTGPTGSGKTTTLYASMSRLETTTSNIMTVEDPIEYDLSGIGQTQVNERIGMTFARALRSILRQDPDIIMIGEIRDLETAQIAVQASLTGHLVLATLHTNDAASAVTRLADMGVEPYLLASSLLGILAQRLVRQLCPACKEERVEDDGEAQRAEGAEAQSRTQWHPVGCERCGQSGYAGRRGVYELLLMDDDIRPLVHRNAADAEIFAAARAQGMRTLREDANRWLETGRTSLEEVLRVTGGE</sequence>
<dbReference type="SUPFAM" id="SSF160246">
    <property type="entry name" value="EspE N-terminal domain-like"/>
    <property type="match status" value="1"/>
</dbReference>
<dbReference type="Pfam" id="PF22341">
    <property type="entry name" value="GSPE_N1E"/>
    <property type="match status" value="1"/>
</dbReference>
<reference evidence="10 11" key="1">
    <citation type="submission" date="2016-11" db="EMBL/GenBank/DDBJ databases">
        <authorList>
            <person name="Jaros S."/>
            <person name="Januszkiewicz K."/>
            <person name="Wedrychowicz H."/>
        </authorList>
    </citation>
    <scope>NUCLEOTIDE SEQUENCE [LARGE SCALE GENOMIC DNA]</scope>
    <source>
        <strain evidence="10 11">GAS95</strain>
    </source>
</reference>
<dbReference type="GO" id="GO:0016887">
    <property type="term" value="F:ATP hydrolysis activity"/>
    <property type="evidence" value="ECO:0007669"/>
    <property type="project" value="TreeGrafter"/>
</dbReference>
<keyword evidence="2 8" id="KW-0813">Transport</keyword>
<dbReference type="GO" id="GO:0005886">
    <property type="term" value="C:plasma membrane"/>
    <property type="evidence" value="ECO:0007669"/>
    <property type="project" value="UniProtKB-SubCell"/>
</dbReference>
<keyword evidence="11" id="KW-1185">Reference proteome</keyword>
<dbReference type="PANTHER" id="PTHR30258:SF2">
    <property type="entry name" value="COMG OPERON PROTEIN 1"/>
    <property type="match status" value="1"/>
</dbReference>
<evidence type="ECO:0000256" key="5">
    <source>
        <dbReference type="ARBA" id="ARBA00022927"/>
    </source>
</evidence>
<dbReference type="Gene3D" id="3.40.50.300">
    <property type="entry name" value="P-loop containing nucleotide triphosphate hydrolases"/>
    <property type="match status" value="1"/>
</dbReference>
<protein>
    <recommendedName>
        <fullName evidence="8">Type II secretion system protein E</fullName>
        <shortName evidence="8">T2SS protein E</shortName>
    </recommendedName>
    <alternativeName>
        <fullName evidence="8">Type II traffic warden ATPase</fullName>
    </alternativeName>
</protein>
<comment type="similarity">
    <text evidence="1 8">Belongs to the GSP E family.</text>
</comment>
<dbReference type="Proteomes" id="UP000185151">
    <property type="component" value="Unassembled WGS sequence"/>
</dbReference>
<proteinExistence type="inferred from homology"/>
<keyword evidence="4 8" id="KW-0067">ATP-binding</keyword>
<evidence type="ECO:0000256" key="4">
    <source>
        <dbReference type="ARBA" id="ARBA00022840"/>
    </source>
</evidence>
<evidence type="ECO:0000256" key="6">
    <source>
        <dbReference type="ARBA" id="ARBA00022967"/>
    </source>
</evidence>
<evidence type="ECO:0000256" key="1">
    <source>
        <dbReference type="ARBA" id="ARBA00006611"/>
    </source>
</evidence>
<gene>
    <name evidence="10" type="ORF">SAMN05444165_0904</name>
</gene>
<dbReference type="InterPro" id="IPR001482">
    <property type="entry name" value="T2SS/T4SS_dom"/>
</dbReference>
<keyword evidence="3 8" id="KW-0547">Nucleotide-binding</keyword>
<dbReference type="InterPro" id="IPR003593">
    <property type="entry name" value="AAA+_ATPase"/>
</dbReference>
<evidence type="ECO:0000256" key="7">
    <source>
        <dbReference type="ARBA" id="ARBA00034006"/>
    </source>
</evidence>
<organism evidence="10 11">
    <name type="scientific">Paraburkholderia phenazinium</name>
    <dbReference type="NCBI Taxonomy" id="60549"/>
    <lineage>
        <taxon>Bacteria</taxon>
        <taxon>Pseudomonadati</taxon>
        <taxon>Pseudomonadota</taxon>
        <taxon>Betaproteobacteria</taxon>
        <taxon>Burkholderiales</taxon>
        <taxon>Burkholderiaceae</taxon>
        <taxon>Paraburkholderia</taxon>
    </lineage>
</organism>
<dbReference type="FunFam" id="3.40.50.300:FF:000398">
    <property type="entry name" value="Type IV pilus assembly ATPase PilB"/>
    <property type="match status" value="1"/>
</dbReference>
<comment type="function">
    <text evidence="8">ATPase component of the type II secretion system required for the energy-dependent secretion of extracellular factors such as proteases and toxins from the periplasm. Acts as a molecular motor to provide the energy that is required for assembly of the pseudopilus and the extrusion of substrates generated in the cytoplasm.</text>
</comment>
<dbReference type="InterPro" id="IPR054757">
    <property type="entry name" value="GSPE_N1E"/>
</dbReference>
<dbReference type="InterPro" id="IPR027417">
    <property type="entry name" value="P-loop_NTPase"/>
</dbReference>
<evidence type="ECO:0000256" key="2">
    <source>
        <dbReference type="ARBA" id="ARBA00022448"/>
    </source>
</evidence>
<feature type="domain" description="Bacterial type II secretion system protein E" evidence="9">
    <location>
        <begin position="364"/>
        <end position="378"/>
    </location>
</feature>
<dbReference type="Gene3D" id="3.30.450.90">
    <property type="match status" value="1"/>
</dbReference>
<dbReference type="SUPFAM" id="SSF52540">
    <property type="entry name" value="P-loop containing nucleoside triphosphate hydrolases"/>
    <property type="match status" value="1"/>
</dbReference>
<accession>A0A1N6GQB7</accession>
<dbReference type="GO" id="GO:0008564">
    <property type="term" value="F:protein-exporting ATPase activity"/>
    <property type="evidence" value="ECO:0007669"/>
    <property type="project" value="UniProtKB-EC"/>
</dbReference>